<protein>
    <submittedName>
        <fullName evidence="2">Uncharacterized protein</fullName>
    </submittedName>
</protein>
<feature type="transmembrane region" description="Helical" evidence="1">
    <location>
        <begin position="12"/>
        <end position="29"/>
    </location>
</feature>
<dbReference type="Proteomes" id="UP000233256">
    <property type="component" value="Unassembled WGS sequence"/>
</dbReference>
<gene>
    <name evidence="2" type="ORF">CVV64_12670</name>
</gene>
<proteinExistence type="predicted"/>
<dbReference type="EMBL" id="PGXC01000012">
    <property type="protein sequence ID" value="PKK89773.1"/>
    <property type="molecule type" value="Genomic_DNA"/>
</dbReference>
<keyword evidence="1" id="KW-0472">Membrane</keyword>
<feature type="transmembrane region" description="Helical" evidence="1">
    <location>
        <begin position="155"/>
        <end position="173"/>
    </location>
</feature>
<evidence type="ECO:0000313" key="2">
    <source>
        <dbReference type="EMBL" id="PKK89773.1"/>
    </source>
</evidence>
<dbReference type="AlphaFoldDB" id="A0A2N1PN45"/>
<keyword evidence="1" id="KW-0812">Transmembrane</keyword>
<reference evidence="2 3" key="1">
    <citation type="journal article" date="2017" name="ISME J.">
        <title>Potential for microbial H2 and metal transformations associated with novel bacteria and archaea in deep terrestrial subsurface sediments.</title>
        <authorList>
            <person name="Hernsdorf A.W."/>
            <person name="Amano Y."/>
            <person name="Miyakawa K."/>
            <person name="Ise K."/>
            <person name="Suzuki Y."/>
            <person name="Anantharaman K."/>
            <person name="Probst A."/>
            <person name="Burstein D."/>
            <person name="Thomas B.C."/>
            <person name="Banfield J.F."/>
        </authorList>
    </citation>
    <scope>NUCLEOTIDE SEQUENCE [LARGE SCALE GENOMIC DNA]</scope>
    <source>
        <strain evidence="2">HGW-Wallbacteria-1</strain>
    </source>
</reference>
<organism evidence="2 3">
    <name type="scientific">Candidatus Wallbacteria bacterium HGW-Wallbacteria-1</name>
    <dbReference type="NCBI Taxonomy" id="2013854"/>
    <lineage>
        <taxon>Bacteria</taxon>
        <taxon>Candidatus Walliibacteriota</taxon>
    </lineage>
</organism>
<keyword evidence="1" id="KW-1133">Transmembrane helix</keyword>
<feature type="transmembrane region" description="Helical" evidence="1">
    <location>
        <begin position="41"/>
        <end position="67"/>
    </location>
</feature>
<accession>A0A2N1PN45</accession>
<feature type="transmembrane region" description="Helical" evidence="1">
    <location>
        <begin position="116"/>
        <end position="143"/>
    </location>
</feature>
<name>A0A2N1PN45_9BACT</name>
<evidence type="ECO:0000313" key="3">
    <source>
        <dbReference type="Proteomes" id="UP000233256"/>
    </source>
</evidence>
<evidence type="ECO:0000256" key="1">
    <source>
        <dbReference type="SAM" id="Phobius"/>
    </source>
</evidence>
<sequence>MNSSNNYFWDGFNHFSFALFFVLILYIVLNRKAHLSKSFWIALVMGSSALFFLPPTIKFIYPFNWTIWHFLHFPLPDWDILIIGKSWHRYFLFHSAILPLILFYETPATPKTIPTITGALVGISSHLIWDGLTCAMSTSIVFYKDTLEISGYTGKGWLIVNGLAIMALAIAYARRNKAAFKAEI</sequence>
<comment type="caution">
    <text evidence="2">The sequence shown here is derived from an EMBL/GenBank/DDBJ whole genome shotgun (WGS) entry which is preliminary data.</text>
</comment>